<dbReference type="EMBL" id="HBIM01019002">
    <property type="protein sequence ID" value="CAE0417569.1"/>
    <property type="molecule type" value="Transcribed_RNA"/>
</dbReference>
<feature type="compositionally biased region" description="Low complexity" evidence="3">
    <location>
        <begin position="51"/>
        <end position="66"/>
    </location>
</feature>
<dbReference type="PANTHER" id="PTHR46551:SF1">
    <property type="entry name" value="SAP DOMAIN-CONTAINING RIBONUCLEOPROTEIN"/>
    <property type="match status" value="1"/>
</dbReference>
<dbReference type="SUPFAM" id="SSF68906">
    <property type="entry name" value="SAP domain"/>
    <property type="match status" value="1"/>
</dbReference>
<dbReference type="GO" id="GO:0005634">
    <property type="term" value="C:nucleus"/>
    <property type="evidence" value="ECO:0007669"/>
    <property type="project" value="TreeGrafter"/>
</dbReference>
<feature type="compositionally biased region" description="Basic and acidic residues" evidence="3">
    <location>
        <begin position="174"/>
        <end position="194"/>
    </location>
</feature>
<evidence type="ECO:0000313" key="5">
    <source>
        <dbReference type="EMBL" id="CAE0417569.1"/>
    </source>
</evidence>
<dbReference type="InterPro" id="IPR003034">
    <property type="entry name" value="SAP_dom"/>
</dbReference>
<dbReference type="Gene3D" id="1.10.720.30">
    <property type="entry name" value="SAP domain"/>
    <property type="match status" value="1"/>
</dbReference>
<feature type="compositionally biased region" description="Low complexity" evidence="3">
    <location>
        <begin position="78"/>
        <end position="95"/>
    </location>
</feature>
<dbReference type="AlphaFoldDB" id="A0A7S3LF45"/>
<evidence type="ECO:0000256" key="2">
    <source>
        <dbReference type="ARBA" id="ARBA00046328"/>
    </source>
</evidence>
<dbReference type="InterPro" id="IPR036361">
    <property type="entry name" value="SAP_dom_sf"/>
</dbReference>
<keyword evidence="1" id="KW-0597">Phosphoprotein</keyword>
<reference evidence="5" key="1">
    <citation type="submission" date="2021-01" db="EMBL/GenBank/DDBJ databases">
        <authorList>
            <person name="Corre E."/>
            <person name="Pelletier E."/>
            <person name="Niang G."/>
            <person name="Scheremetjew M."/>
            <person name="Finn R."/>
            <person name="Kale V."/>
            <person name="Holt S."/>
            <person name="Cochrane G."/>
            <person name="Meng A."/>
            <person name="Brown T."/>
            <person name="Cohen L."/>
        </authorList>
    </citation>
    <scope>NUCLEOTIDE SEQUENCE</scope>
    <source>
        <strain evidence="5">CCMP127</strain>
    </source>
</reference>
<protein>
    <recommendedName>
        <fullName evidence="4">SAP domain-containing protein</fullName>
    </recommendedName>
</protein>
<gene>
    <name evidence="5" type="ORF">ACOF00016_LOCUS14484</name>
</gene>
<evidence type="ECO:0000259" key="4">
    <source>
        <dbReference type="PROSITE" id="PS50800"/>
    </source>
</evidence>
<evidence type="ECO:0000256" key="1">
    <source>
        <dbReference type="ARBA" id="ARBA00022553"/>
    </source>
</evidence>
<sequence length="224" mass="24509">MSEVDIKKMKVTELKAELSKRGLSTDGLKAELVNRLQARLDEEEFGLVDHAAATSTPKAATAVPTTDKPPESPKPKETTPAAAQKETTTAAAKETSSQKKEVVAGGAPNLVVPTPIEAPKVTGDLSFEEKKRRRAMRFQIPVKTQEEAKGGNKRQKKEGKQQKPASKPAGGSKGKKEAAKIKEAQEPLLPKEEIERRLKRAEKFGTTENIDKLKAQLRKYRFSG</sequence>
<dbReference type="Pfam" id="PF02037">
    <property type="entry name" value="SAP"/>
    <property type="match status" value="1"/>
</dbReference>
<proteinExistence type="inferred from homology"/>
<evidence type="ECO:0000256" key="3">
    <source>
        <dbReference type="SAM" id="MobiDB-lite"/>
    </source>
</evidence>
<comment type="similarity">
    <text evidence="2">Belongs to the SAP domain-containing ribonucleoprotein family.</text>
</comment>
<feature type="region of interest" description="Disordered" evidence="3">
    <location>
        <begin position="50"/>
        <end position="194"/>
    </location>
</feature>
<dbReference type="PANTHER" id="PTHR46551">
    <property type="entry name" value="SAP DOMAIN-CONTAINING RIBONUCLEOPROTEIN"/>
    <property type="match status" value="1"/>
</dbReference>
<accession>A0A7S3LF45</accession>
<dbReference type="PROSITE" id="PS50800">
    <property type="entry name" value="SAP"/>
    <property type="match status" value="1"/>
</dbReference>
<feature type="domain" description="SAP" evidence="4">
    <location>
        <begin position="6"/>
        <end position="40"/>
    </location>
</feature>
<dbReference type="InterPro" id="IPR052240">
    <property type="entry name" value="SAP_domain_ribonucleoprotein"/>
</dbReference>
<dbReference type="GO" id="GO:0016973">
    <property type="term" value="P:poly(A)+ mRNA export from nucleus"/>
    <property type="evidence" value="ECO:0007669"/>
    <property type="project" value="TreeGrafter"/>
</dbReference>
<organism evidence="5">
    <name type="scientific">Amphora coffeiformis</name>
    <dbReference type="NCBI Taxonomy" id="265554"/>
    <lineage>
        <taxon>Eukaryota</taxon>
        <taxon>Sar</taxon>
        <taxon>Stramenopiles</taxon>
        <taxon>Ochrophyta</taxon>
        <taxon>Bacillariophyta</taxon>
        <taxon>Bacillariophyceae</taxon>
        <taxon>Bacillariophycidae</taxon>
        <taxon>Thalassiophysales</taxon>
        <taxon>Catenulaceae</taxon>
        <taxon>Amphora</taxon>
    </lineage>
</organism>
<dbReference type="SMART" id="SM00513">
    <property type="entry name" value="SAP"/>
    <property type="match status" value="1"/>
</dbReference>
<name>A0A7S3LF45_9STRA</name>
<feature type="compositionally biased region" description="Basic and acidic residues" evidence="3">
    <location>
        <begin position="68"/>
        <end position="77"/>
    </location>
</feature>